<evidence type="ECO:0000259" key="3">
    <source>
        <dbReference type="Pfam" id="PF01103"/>
    </source>
</evidence>
<keyword evidence="2" id="KW-0472">Membrane</keyword>
<dbReference type="VEuPathDB" id="FungiDB:CJI96_0001199"/>
<dbReference type="Proteomes" id="UP000037122">
    <property type="component" value="Unassembled WGS sequence"/>
</dbReference>
<proteinExistence type="predicted"/>
<reference evidence="5" key="1">
    <citation type="journal article" date="2015" name="BMC Genomics">
        <title>Draft genome of a commonly misdiagnosed multidrug resistant pathogen Candida auris.</title>
        <authorList>
            <person name="Chatterjee S."/>
            <person name="Alampalli S.V."/>
            <person name="Nageshan R.K."/>
            <person name="Chettiar S.T."/>
            <person name="Joshi S."/>
            <person name="Tatu U.S."/>
        </authorList>
    </citation>
    <scope>NUCLEOTIDE SEQUENCE [LARGE SCALE GENOMIC DNA]</scope>
    <source>
        <strain evidence="5">6684</strain>
    </source>
</reference>
<dbReference type="GO" id="GO:0019867">
    <property type="term" value="C:outer membrane"/>
    <property type="evidence" value="ECO:0007669"/>
    <property type="project" value="InterPro"/>
</dbReference>
<dbReference type="VEuPathDB" id="FungiDB:B9J08_001446"/>
<accession>A0A0L0NT32</accession>
<sequence>MITSPSQELLTQIIKQDALENRSSRPVYLSSVEVQGGEYLLRQFFTKLLHSLVERSDYTLGQLLHTVDESQNNLLKTNIFKSVKSSLHVDYLHPVPEPSKNYNREKLIPTKVVFDLEGTPSVGGDAALGFNTEDNLEVKLGYLNNNFNHNAELINVGVNYRPYKPNEHLLSSMKFVSNLRDPSYRFVFDLYHSQSNNRAWQLNSVKTTGGTIGVSYTSQTNLLSAFTGLSLNKRTAYDIDDGAVDSVKQFAGNFLKLSVVSHLAYNNVSYYDSNRKVFPKNGFSAVARNEISSDQEQEELAEGLSFFIKLILSLNLYKSFFNNAITAHIFNEAGNIYIPRSNGSKLLHISDRFYLGGYNSFRGFARNSVNTEGGLQFYKTGLTLYSKLPQLLRRKRTEGDPLRLYATGLVGNVGEDVLATSSGAALSGGAGLRYFNEWVNFDVGYFVSQRYRSSDAVGVRDGFQLEVSIGGTNRT</sequence>
<dbReference type="AlphaFoldDB" id="A0A0L0NT32"/>
<feature type="domain" description="Bacterial surface antigen (D15)" evidence="3">
    <location>
        <begin position="152"/>
        <end position="392"/>
    </location>
</feature>
<protein>
    <recommendedName>
        <fullName evidence="3">Bacterial surface antigen (D15) domain-containing protein</fullName>
    </recommendedName>
</protein>
<dbReference type="VEuPathDB" id="FungiDB:CJJ07_004979"/>
<name>A0A0L0NT32_CANAR</name>
<dbReference type="InterPro" id="IPR000184">
    <property type="entry name" value="Bac_surfAg_D15"/>
</dbReference>
<dbReference type="Pfam" id="PF01103">
    <property type="entry name" value="Omp85"/>
    <property type="match status" value="1"/>
</dbReference>
<comment type="caution">
    <text evidence="4">The sequence shown here is derived from an EMBL/GenBank/DDBJ whole genome shotgun (WGS) entry which is preliminary data.</text>
</comment>
<dbReference type="Gene3D" id="2.40.160.50">
    <property type="entry name" value="membrane protein fhac: a member of the omp85/tpsb transporter family"/>
    <property type="match status" value="1"/>
</dbReference>
<dbReference type="VEuPathDB" id="FungiDB:CJI97_001158"/>
<evidence type="ECO:0000313" key="5">
    <source>
        <dbReference type="Proteomes" id="UP000037122"/>
    </source>
</evidence>
<comment type="subcellular location">
    <subcellularLocation>
        <location evidence="1">Membrane</location>
    </subcellularLocation>
</comment>
<organism evidence="4 5">
    <name type="scientific">Candidozyma auris</name>
    <name type="common">Yeast</name>
    <name type="synonym">Candida auris</name>
    <dbReference type="NCBI Taxonomy" id="498019"/>
    <lineage>
        <taxon>Eukaryota</taxon>
        <taxon>Fungi</taxon>
        <taxon>Dikarya</taxon>
        <taxon>Ascomycota</taxon>
        <taxon>Saccharomycotina</taxon>
        <taxon>Pichiomycetes</taxon>
        <taxon>Metschnikowiaceae</taxon>
        <taxon>Candidozyma</taxon>
    </lineage>
</organism>
<gene>
    <name evidence="4" type="ORF">QG37_06411</name>
</gene>
<evidence type="ECO:0000313" key="4">
    <source>
        <dbReference type="EMBL" id="KND97198.1"/>
    </source>
</evidence>
<evidence type="ECO:0000256" key="1">
    <source>
        <dbReference type="ARBA" id="ARBA00004370"/>
    </source>
</evidence>
<dbReference type="VEuPathDB" id="FungiDB:CJJ09_003697"/>
<dbReference type="VEuPathDB" id="FungiDB:QG37_06411"/>
<dbReference type="EMBL" id="LGST01000043">
    <property type="protein sequence ID" value="KND97198.1"/>
    <property type="molecule type" value="Genomic_DNA"/>
</dbReference>
<evidence type="ECO:0000256" key="2">
    <source>
        <dbReference type="ARBA" id="ARBA00023136"/>
    </source>
</evidence>